<evidence type="ECO:0000256" key="8">
    <source>
        <dbReference type="ARBA" id="ARBA00023242"/>
    </source>
</evidence>
<evidence type="ECO:0000256" key="9">
    <source>
        <dbReference type="PROSITE-ProRule" id="PRU00472"/>
    </source>
</evidence>
<evidence type="ECO:0000256" key="2">
    <source>
        <dbReference type="ARBA" id="ARBA00008925"/>
    </source>
</evidence>
<keyword evidence="4" id="KW-0479">Metal-binding</keyword>
<keyword evidence="12" id="KW-1185">Reference proteome</keyword>
<dbReference type="InterPro" id="IPR012164">
    <property type="entry name" value="Rpa12/Rpb9/Rpc10/TFS"/>
</dbReference>
<organism evidence="11 12">
    <name type="scientific">Cryptosporidium xiaoi</name>
    <dbReference type="NCBI Taxonomy" id="659607"/>
    <lineage>
        <taxon>Eukaryota</taxon>
        <taxon>Sar</taxon>
        <taxon>Alveolata</taxon>
        <taxon>Apicomplexa</taxon>
        <taxon>Conoidasida</taxon>
        <taxon>Coccidia</taxon>
        <taxon>Eucoccidiorida</taxon>
        <taxon>Eimeriorina</taxon>
        <taxon>Cryptosporidiidae</taxon>
        <taxon>Cryptosporidium</taxon>
    </lineage>
</organism>
<evidence type="ECO:0000259" key="10">
    <source>
        <dbReference type="PROSITE" id="PS51133"/>
    </source>
</evidence>
<dbReference type="GO" id="GO:0003676">
    <property type="term" value="F:nucleic acid binding"/>
    <property type="evidence" value="ECO:0007669"/>
    <property type="project" value="InterPro"/>
</dbReference>
<dbReference type="AlphaFoldDB" id="A0AAV9XWR6"/>
<dbReference type="Pfam" id="PF01096">
    <property type="entry name" value="Zn_ribbon_TFIIS"/>
    <property type="match status" value="1"/>
</dbReference>
<dbReference type="Proteomes" id="UP001311799">
    <property type="component" value="Unassembled WGS sequence"/>
</dbReference>
<evidence type="ECO:0000313" key="12">
    <source>
        <dbReference type="Proteomes" id="UP001311799"/>
    </source>
</evidence>
<comment type="similarity">
    <text evidence="2">Belongs to the archaeal RpoM/eukaryotic RPA12/RPB9/RPC11 RNA polymerase family.</text>
</comment>
<dbReference type="GO" id="GO:0005730">
    <property type="term" value="C:nucleolus"/>
    <property type="evidence" value="ECO:0007669"/>
    <property type="project" value="UniProtKB-SubCell"/>
</dbReference>
<dbReference type="PROSITE" id="PS51133">
    <property type="entry name" value="ZF_TFIIS_2"/>
    <property type="match status" value="1"/>
</dbReference>
<sequence length="173" mass="20233">MEKDLRFCPECNNILCPREDIERKKLLFTCRNCDYYNYSNPTVPEENIVNSIAFDYVGKEDVLVNKDMHQDPALGRTHDWVCRGCGHNVAVFFQLPERVCSDAMTLVFVCVSCGEWVKEDKNDAKDDDDDEYYDEPASISHPYFIFDENSFQPKSEIENNDIIKEKDEIMEDF</sequence>
<dbReference type="GO" id="GO:0006283">
    <property type="term" value="P:transcription-coupled nucleotide-excision repair"/>
    <property type="evidence" value="ECO:0007669"/>
    <property type="project" value="TreeGrafter"/>
</dbReference>
<dbReference type="SMART" id="SM00661">
    <property type="entry name" value="RPOL9"/>
    <property type="match status" value="1"/>
</dbReference>
<evidence type="ECO:0000313" key="11">
    <source>
        <dbReference type="EMBL" id="KAK6589117.1"/>
    </source>
</evidence>
<dbReference type="EMBL" id="JAWDEY010000014">
    <property type="protein sequence ID" value="KAK6589117.1"/>
    <property type="molecule type" value="Genomic_DNA"/>
</dbReference>
<evidence type="ECO:0000256" key="5">
    <source>
        <dbReference type="ARBA" id="ARBA00022771"/>
    </source>
</evidence>
<evidence type="ECO:0000256" key="1">
    <source>
        <dbReference type="ARBA" id="ARBA00004604"/>
    </source>
</evidence>
<dbReference type="InterPro" id="IPR034012">
    <property type="entry name" value="Zn_ribbon_RPB9_C"/>
</dbReference>
<dbReference type="SUPFAM" id="SSF57783">
    <property type="entry name" value="Zinc beta-ribbon"/>
    <property type="match status" value="2"/>
</dbReference>
<comment type="caution">
    <text evidence="11">The sequence shown here is derived from an EMBL/GenBank/DDBJ whole genome shotgun (WGS) entry which is preliminary data.</text>
</comment>
<dbReference type="InterPro" id="IPR001222">
    <property type="entry name" value="Znf_TFIIS"/>
</dbReference>
<keyword evidence="7" id="KW-0804">Transcription</keyword>
<dbReference type="GO" id="GO:0005665">
    <property type="term" value="C:RNA polymerase II, core complex"/>
    <property type="evidence" value="ECO:0007669"/>
    <property type="project" value="TreeGrafter"/>
</dbReference>
<dbReference type="CDD" id="cd10508">
    <property type="entry name" value="Zn-ribbon_RPB9"/>
    <property type="match status" value="1"/>
</dbReference>
<keyword evidence="8" id="KW-0539">Nucleus</keyword>
<dbReference type="InterPro" id="IPR019761">
    <property type="entry name" value="DNA-dir_RNA_pol-M_15_CS"/>
</dbReference>
<gene>
    <name evidence="11" type="ORF">RS030_223486</name>
</gene>
<keyword evidence="5 9" id="KW-0863">Zinc-finger</keyword>
<dbReference type="GO" id="GO:0003899">
    <property type="term" value="F:DNA-directed RNA polymerase activity"/>
    <property type="evidence" value="ECO:0007669"/>
    <property type="project" value="InterPro"/>
</dbReference>
<dbReference type="PANTHER" id="PTHR11239">
    <property type="entry name" value="DNA-DIRECTED RNA POLYMERASE"/>
    <property type="match status" value="1"/>
</dbReference>
<dbReference type="PROSITE" id="PS01030">
    <property type="entry name" value="RNA_POL_M_15KD"/>
    <property type="match status" value="1"/>
</dbReference>
<evidence type="ECO:0000256" key="4">
    <source>
        <dbReference type="ARBA" id="ARBA00022723"/>
    </source>
</evidence>
<comment type="subcellular location">
    <subcellularLocation>
        <location evidence="1">Nucleus</location>
        <location evidence="1">Nucleolus</location>
    </subcellularLocation>
</comment>
<proteinExistence type="inferred from homology"/>
<reference evidence="11 12" key="1">
    <citation type="submission" date="2023-10" db="EMBL/GenBank/DDBJ databases">
        <title>Comparative genomics analysis reveals potential genetic determinants of host preference in Cryptosporidium xiaoi.</title>
        <authorList>
            <person name="Xiao L."/>
            <person name="Li J."/>
        </authorList>
    </citation>
    <scope>NUCLEOTIDE SEQUENCE [LARGE SCALE GENOMIC DNA]</scope>
    <source>
        <strain evidence="11 12">52996</strain>
    </source>
</reference>
<dbReference type="InterPro" id="IPR001529">
    <property type="entry name" value="Zn_ribbon_RPB9"/>
</dbReference>
<evidence type="ECO:0000256" key="6">
    <source>
        <dbReference type="ARBA" id="ARBA00022833"/>
    </source>
</evidence>
<keyword evidence="6" id="KW-0862">Zinc</keyword>
<dbReference type="GO" id="GO:0008270">
    <property type="term" value="F:zinc ion binding"/>
    <property type="evidence" value="ECO:0007669"/>
    <property type="project" value="UniProtKB-KW"/>
</dbReference>
<keyword evidence="3 11" id="KW-0240">DNA-directed RNA polymerase</keyword>
<name>A0AAV9XWR6_9CRYT</name>
<protein>
    <submittedName>
        <fullName evidence="11">DNA-directed RNA polymerase 2 subunit</fullName>
    </submittedName>
</protein>
<evidence type="ECO:0000256" key="7">
    <source>
        <dbReference type="ARBA" id="ARBA00023163"/>
    </source>
</evidence>
<dbReference type="Gene3D" id="2.20.25.10">
    <property type="match status" value="2"/>
</dbReference>
<accession>A0AAV9XWR6</accession>
<evidence type="ECO:0000256" key="3">
    <source>
        <dbReference type="ARBA" id="ARBA00022478"/>
    </source>
</evidence>
<dbReference type="PANTHER" id="PTHR11239:SF1">
    <property type="entry name" value="DNA-DIRECTED RNA POLYMERASE II SUBUNIT RPB9"/>
    <property type="match status" value="1"/>
</dbReference>
<dbReference type="GO" id="GO:0006367">
    <property type="term" value="P:transcription initiation at RNA polymerase II promoter"/>
    <property type="evidence" value="ECO:0007669"/>
    <property type="project" value="TreeGrafter"/>
</dbReference>
<feature type="domain" description="TFIIS-type" evidence="10">
    <location>
        <begin position="78"/>
        <end position="118"/>
    </location>
</feature>
<dbReference type="GO" id="GO:0001193">
    <property type="term" value="P:maintenance of transcriptional fidelity during transcription elongation by RNA polymerase II"/>
    <property type="evidence" value="ECO:0007669"/>
    <property type="project" value="TreeGrafter"/>
</dbReference>
<dbReference type="Pfam" id="PF02150">
    <property type="entry name" value="Zn_ribbon_RPB9"/>
    <property type="match status" value="1"/>
</dbReference>